<dbReference type="RefSeq" id="WP_213496540.1">
    <property type="nucleotide sequence ID" value="NZ_CP074694.1"/>
</dbReference>
<name>A0A8E6B7J3_9BACT</name>
<evidence type="ECO:0000313" key="2">
    <source>
        <dbReference type="EMBL" id="QVL31998.1"/>
    </source>
</evidence>
<dbReference type="AlphaFoldDB" id="A0A8E6B7J3"/>
<proteinExistence type="predicted"/>
<reference evidence="2" key="1">
    <citation type="submission" date="2021-05" db="EMBL/GenBank/DDBJ databases">
        <title>Complete genome sequence of the cellulolytic planctomycete Telmatocola sphagniphila SP2T and characterization of the first cellulase from planctomycetes.</title>
        <authorList>
            <person name="Rakitin A.L."/>
            <person name="Beletsky A.V."/>
            <person name="Naumoff D.G."/>
            <person name="Kulichevskaya I.S."/>
            <person name="Mardanov A.V."/>
            <person name="Ravin N.V."/>
            <person name="Dedysh S.N."/>
        </authorList>
    </citation>
    <scope>NUCLEOTIDE SEQUENCE</scope>
    <source>
        <strain evidence="2">SP2T</strain>
    </source>
</reference>
<dbReference type="EMBL" id="CP074694">
    <property type="protein sequence ID" value="QVL31998.1"/>
    <property type="molecule type" value="Genomic_DNA"/>
</dbReference>
<sequence>MKQSRLLFGCLCLLTAYSPGLAQQAPTNTSDLKLIQDLESPKFRLREQAMQKLLARGAEVLPALNENLSRLDAEGQSRAQILIGVIRDQAANAKLIESPKVRFQFASTPLVDAIGIVNSKTGLHLEVNDQRSTAKVRSITLDTQELPVWEAVEKFLIVAGLTDSRAASTPTNPNGMFYSGTRTVRFGASGMQPNIQAILLADGKREAVSDLRTSFRIQALPTSSPLYKKSLGDDVINLGVEAHALPSVGMRTILGIDVLYAEDEKGQQLKQKLDAYSDPSQDTLGQPGQIVAFGGGFGGGNIIFNNTISDLDMTTLPLNQKGISLRMGKSRSSELKILRGILHAVVVQPEAPIMSFSDLSKLSETPSRGSGFSFRITEAVKDKKGSWTIRCNYECTNATEFLGWNAANAGPDSAIGGYDFSSTNGLPKITFLDQNGKPFRRTAQNIVGQNFMQNGNGMSLQSDLLLTVLPDGEQELKQIVLSGRKVATTKVPFELRNVPLP</sequence>
<feature type="chain" id="PRO_5034634927" evidence="1">
    <location>
        <begin position="23"/>
        <end position="501"/>
    </location>
</feature>
<accession>A0A8E6B7J3</accession>
<feature type="signal peptide" evidence="1">
    <location>
        <begin position="1"/>
        <end position="22"/>
    </location>
</feature>
<evidence type="ECO:0000256" key="1">
    <source>
        <dbReference type="SAM" id="SignalP"/>
    </source>
</evidence>
<keyword evidence="1" id="KW-0732">Signal</keyword>
<dbReference type="KEGG" id="tsph:KIH39_24710"/>
<dbReference type="Proteomes" id="UP000676194">
    <property type="component" value="Chromosome"/>
</dbReference>
<protein>
    <submittedName>
        <fullName evidence="2">Uncharacterized protein</fullName>
    </submittedName>
</protein>
<gene>
    <name evidence="2" type="ORF">KIH39_24710</name>
</gene>
<evidence type="ECO:0000313" key="3">
    <source>
        <dbReference type="Proteomes" id="UP000676194"/>
    </source>
</evidence>
<keyword evidence="3" id="KW-1185">Reference proteome</keyword>
<organism evidence="2 3">
    <name type="scientific">Telmatocola sphagniphila</name>
    <dbReference type="NCBI Taxonomy" id="1123043"/>
    <lineage>
        <taxon>Bacteria</taxon>
        <taxon>Pseudomonadati</taxon>
        <taxon>Planctomycetota</taxon>
        <taxon>Planctomycetia</taxon>
        <taxon>Gemmatales</taxon>
        <taxon>Gemmataceae</taxon>
    </lineage>
</organism>